<organism evidence="21 22">
    <name type="scientific">Perca fluviatilis</name>
    <name type="common">European perch</name>
    <dbReference type="NCBI Taxonomy" id="8168"/>
    <lineage>
        <taxon>Eukaryota</taxon>
        <taxon>Metazoa</taxon>
        <taxon>Chordata</taxon>
        <taxon>Craniata</taxon>
        <taxon>Vertebrata</taxon>
        <taxon>Euteleostomi</taxon>
        <taxon>Actinopterygii</taxon>
        <taxon>Neopterygii</taxon>
        <taxon>Teleostei</taxon>
        <taxon>Neoteleostei</taxon>
        <taxon>Acanthomorphata</taxon>
        <taxon>Eupercaria</taxon>
        <taxon>Perciformes</taxon>
        <taxon>Percoidei</taxon>
        <taxon>Percidae</taxon>
        <taxon>Percinae</taxon>
        <taxon>Perca</taxon>
    </lineage>
</organism>
<dbReference type="FunFam" id="1.20.144.10:FF:000014">
    <property type="entry name" value="Phospholipid phosphatase-related protein type 3"/>
    <property type="match status" value="1"/>
</dbReference>
<dbReference type="Gene3D" id="1.20.144.10">
    <property type="entry name" value="Phosphatidic acid phosphatase type 2/haloperoxidase"/>
    <property type="match status" value="1"/>
</dbReference>
<dbReference type="CDD" id="cd03384">
    <property type="entry name" value="PAP2_wunen"/>
    <property type="match status" value="1"/>
</dbReference>
<feature type="domain" description="Phosphatidic acid phosphatase type 2/haloperoxidase" evidence="20">
    <location>
        <begin position="1022"/>
        <end position="1166"/>
    </location>
</feature>
<comment type="subcellular location">
    <subcellularLocation>
        <location evidence="2">Membrane</location>
        <topology evidence="2">Multi-pass membrane protein</topology>
    </subcellularLocation>
    <subcellularLocation>
        <location evidence="1 17">Nucleus</location>
    </subcellularLocation>
</comment>
<dbReference type="Pfam" id="PF01569">
    <property type="entry name" value="PAP2"/>
    <property type="match status" value="1"/>
</dbReference>
<protein>
    <recommendedName>
        <fullName evidence="4 17">Mediator of RNA polymerase II transcription subunit 16</fullName>
    </recommendedName>
    <alternativeName>
        <fullName evidence="17">Mediator complex subunit 16</fullName>
    </alternativeName>
</protein>
<evidence type="ECO:0000256" key="1">
    <source>
        <dbReference type="ARBA" id="ARBA00004123"/>
    </source>
</evidence>
<evidence type="ECO:0000313" key="22">
    <source>
        <dbReference type="Proteomes" id="UP000465112"/>
    </source>
</evidence>
<keyword evidence="14" id="KW-0325">Glycoprotein</keyword>
<feature type="transmembrane region" description="Helical" evidence="19">
    <location>
        <begin position="1151"/>
        <end position="1170"/>
    </location>
</feature>
<evidence type="ECO:0000256" key="6">
    <source>
        <dbReference type="ARBA" id="ARBA00022574"/>
    </source>
</evidence>
<comment type="similarity">
    <text evidence="3 17">Belongs to the Mediator complex subunit 16 family.</text>
</comment>
<feature type="region of interest" description="Disordered" evidence="18">
    <location>
        <begin position="1315"/>
        <end position="1340"/>
    </location>
</feature>
<dbReference type="SUPFAM" id="SSF48317">
    <property type="entry name" value="Acid phosphatase/Vanadium-dependent haloperoxidase"/>
    <property type="match status" value="1"/>
</dbReference>
<evidence type="ECO:0000256" key="14">
    <source>
        <dbReference type="ARBA" id="ARBA00023180"/>
    </source>
</evidence>
<feature type="transmembrane region" description="Helical" evidence="19">
    <location>
        <begin position="1120"/>
        <end position="1139"/>
    </location>
</feature>
<proteinExistence type="inferred from homology"/>
<feature type="region of interest" description="Disordered" evidence="18">
    <location>
        <begin position="1403"/>
        <end position="1445"/>
    </location>
</feature>
<gene>
    <name evidence="17" type="primary">MED16</name>
    <name evidence="21" type="ORF">PFLUV_G00105110</name>
</gene>
<keyword evidence="22" id="KW-1185">Reference proteome</keyword>
<evidence type="ECO:0000256" key="4">
    <source>
        <dbReference type="ARBA" id="ARBA00019614"/>
    </source>
</evidence>
<feature type="compositionally biased region" description="Pro residues" evidence="18">
    <location>
        <begin position="1426"/>
        <end position="1440"/>
    </location>
</feature>
<comment type="function">
    <text evidence="17">Component of the Mediator complex, a coactivator involved in the regulated transcription of nearly all RNA polymerase II-dependent genes. Mediator functions as a bridge to convey information from gene-specific regulatory proteins to the basal RNA polymerase II transcription machinery. Mediator is recruited to promoters by direct interactions with regulatory proteins and serves as a scaffold for the assembly of a functional preinitiation complex with RNA polymerase II and the general transcription factors.</text>
</comment>
<dbReference type="SMART" id="SM00014">
    <property type="entry name" value="acidPPc"/>
    <property type="match status" value="1"/>
</dbReference>
<keyword evidence="12 17" id="KW-0010">Activator</keyword>
<feature type="compositionally biased region" description="Pro residues" evidence="18">
    <location>
        <begin position="1329"/>
        <end position="1339"/>
    </location>
</feature>
<keyword evidence="9 19" id="KW-1133">Transmembrane helix</keyword>
<keyword evidence="10 17" id="KW-0805">Transcription regulation</keyword>
<dbReference type="GO" id="GO:0016020">
    <property type="term" value="C:membrane"/>
    <property type="evidence" value="ECO:0007669"/>
    <property type="project" value="UniProtKB-SubCell"/>
</dbReference>
<keyword evidence="6 16" id="KW-0853">WD repeat</keyword>
<feature type="region of interest" description="Disordered" evidence="18">
    <location>
        <begin position="1519"/>
        <end position="1651"/>
    </location>
</feature>
<evidence type="ECO:0000256" key="17">
    <source>
        <dbReference type="RuleBase" id="RU364149"/>
    </source>
</evidence>
<feature type="region of interest" description="Disordered" evidence="18">
    <location>
        <begin position="829"/>
        <end position="883"/>
    </location>
</feature>
<dbReference type="InterPro" id="IPR048338">
    <property type="entry name" value="Mediator_Med16"/>
</dbReference>
<evidence type="ECO:0000256" key="15">
    <source>
        <dbReference type="ARBA" id="ARBA00023242"/>
    </source>
</evidence>
<feature type="repeat" description="WD" evidence="16">
    <location>
        <begin position="67"/>
        <end position="98"/>
    </location>
</feature>
<comment type="subunit">
    <text evidence="17">Component of the Mediator complex.</text>
</comment>
<sequence length="1651" mass="177945">MELAYVCEWEKRPKSVHCPSVPLVCSWSCRNLVAFTTDLKNDSDDTDVSHMIHIIDTEHPWDVYSINSGHSEVISCLEWDQSGSRLLSADGDGQIKCWWMSDHLVNSWESVLSSSVDGDPIVALSWLHNGVKLALHVEMSGSTNFGEKFSRVKFSPSLTLFGGKPMEGWLAVTVSGLVTVSLLKPGGALLTASESLCRLRGRVALADIAFTGGGNIVVAATDGSSSSPVQFYKVVVSVVSEKCRIDTELLPSLFLRCTTDPLRREKYPAVTHLKFLTRENSEQVLLCASNQSGSIVECWSLRKEGLPVNNIFQHRSPVVGEKQPTILKWRILTTTSDLERVSAVALPKLPISISNTDLKVASDTKFCPGLGLALAFHDGSIQILHRLSLHTMGVFYGSSSNQRAGEELAIKRQRPGGSTLHFKALQFSWTSLALAGVDNHGKLHMLRVSPSMGQVLEMNTTLRHLLFLLEYCMVTGYDWWDVLLHVQPSMVHNLVEKLHEEYMRQNQALQQVLATRIVAVKASLCKLSTATAARACDFHAKLLLIAISSTLKSLLRPHVLNTPDKSPGDRLAEICAKNSDTDIDKVMINLKTEEFVLDGPPLQSLQQLIQWVGDFVLYLLANLPNQGSMVRPGFGFMRDGASLGMLREMLVMIRIWGLLKPGCLPTFTATSDNQDSMQLLFRLLTKLWLCSREDGPPQDPDESLIDECCLLPSQLLVPSMDWLPVNDGIIVRLQGKQPIRLQFGKASSLPAGGAVAATAPLELFTRSPGSQKMDNLRCVHMGVCPTEESKACTRCGCVTMLRSPNKTNAMKQWEQRWIKNCLCGGRTKPRTGENGTRTGTSLKPSRCNPGQPGRCVRCHGSGTGSGSAAEEEEKRESKRNRHRIDGLRSVRMMMNSEKMKKKPPKDSLTLLPCFYFVELPIVASSMVSLYFLELTDVVQPAQVAFRCHDRELSMPYVDAGDELIPLLMLLSLAFAGPAASIMLVEGVIYCLQSRLKLRRAEGSINAGGCNFNSFLRRTVRFVGVHVFGLCATALLTDIIQLSTGYHAPFFLTVCKPNYTLAAASCASNAYITRDICSGHDLHAIMAARKTFPSQHATLSAFAAVYVSMYFNSSISDSTKLLKPLLVFAFAIAAAMSGLTQITQHRSHPIDVYAGFLIGAFIAAYLAFHAVGNFKSSEDITAAPTPPPPKEDALRALTERGHESVYNKGPASASESNDEIAAVPAPLLDRLEGRGPLGPLGGSLGGHLGGSLGGPLGPLGGSLGGPLGGSLGGPLQRETDSMETLKRASVDVELLAPRSPMGKETMLTFSNTLPRASANANTNGGVLGSSPPPEDPPVQPVQPVQRRLKAVPGPVDPLRSQQLVSEWKQKSMEMRGLSVHGEAERDASEDGSVGADEVFHPAVHSGRPASARNPTPPPGGAKAVATPRPPQIPEAGPPPVSPKSAVTRAKWLAIREKASGEGTARSTANTPRLMQVVSMVKQHGIRAASSETSSCSGSSSAAESPQQRGGIVTVDAHAPHHPVVQAPPPLQATPPLQAPPLAGNGSPWEWASDGRDPRDAYDLNSLTRGDSAARGSSFPAAPLRLAARRGRGGHDSRRGRGDSGRSAPRDRHETQDGAGSVGSRAACTGGAGEPLSAGTQVQGLVSEPFKIK</sequence>
<evidence type="ECO:0000256" key="19">
    <source>
        <dbReference type="SAM" id="Phobius"/>
    </source>
</evidence>
<feature type="region of interest" description="Disordered" evidence="18">
    <location>
        <begin position="1483"/>
        <end position="1507"/>
    </location>
</feature>
<evidence type="ECO:0000256" key="18">
    <source>
        <dbReference type="SAM" id="MobiDB-lite"/>
    </source>
</evidence>
<evidence type="ECO:0000256" key="16">
    <source>
        <dbReference type="PROSITE-ProRule" id="PRU00221"/>
    </source>
</evidence>
<dbReference type="PANTHER" id="PTHR13224:SF6">
    <property type="entry name" value="MEDIATOR OF RNA POLYMERASE II TRANSCRIPTION SUBUNIT 16"/>
    <property type="match status" value="1"/>
</dbReference>
<comment type="caution">
    <text evidence="21">The sequence shown here is derived from an EMBL/GenBank/DDBJ whole genome shotgun (WGS) entry which is preliminary data.</text>
</comment>
<dbReference type="EMBL" id="VHII01000009">
    <property type="protein sequence ID" value="KAF1385187.1"/>
    <property type="molecule type" value="Genomic_DNA"/>
</dbReference>
<name>A0A6A5E862_PERFL</name>
<dbReference type="InterPro" id="IPR001680">
    <property type="entry name" value="WD40_rpt"/>
</dbReference>
<evidence type="ECO:0000256" key="8">
    <source>
        <dbReference type="ARBA" id="ARBA00022737"/>
    </source>
</evidence>
<evidence type="ECO:0000256" key="2">
    <source>
        <dbReference type="ARBA" id="ARBA00004141"/>
    </source>
</evidence>
<reference evidence="21 22" key="1">
    <citation type="submission" date="2019-06" db="EMBL/GenBank/DDBJ databases">
        <title>A chromosome-scale genome assembly of the European perch, Perca fluviatilis.</title>
        <authorList>
            <person name="Roques C."/>
            <person name="Zahm M."/>
            <person name="Cabau C."/>
            <person name="Klopp C."/>
            <person name="Bouchez O."/>
            <person name="Donnadieu C."/>
            <person name="Kuhl H."/>
            <person name="Gislard M."/>
            <person name="Guendouz S."/>
            <person name="Journot L."/>
            <person name="Haffray P."/>
            <person name="Bestin A."/>
            <person name="Morvezen R."/>
            <person name="Feron R."/>
            <person name="Wen M."/>
            <person name="Jouanno E."/>
            <person name="Herpin A."/>
            <person name="Schartl M."/>
            <person name="Postlethwait J."/>
            <person name="Schaerlinger B."/>
            <person name="Chardard D."/>
            <person name="Lecocq T."/>
            <person name="Poncet C."/>
            <person name="Jaffrelo L."/>
            <person name="Lampietro C."/>
            <person name="Guiguen Y."/>
        </authorList>
    </citation>
    <scope>NUCLEOTIDE SEQUENCE [LARGE SCALE GENOMIC DNA]</scope>
    <source>
        <tissue evidence="21">Blood</tissue>
    </source>
</reference>
<dbReference type="PROSITE" id="PS50082">
    <property type="entry name" value="WD_REPEATS_2"/>
    <property type="match status" value="1"/>
</dbReference>
<dbReference type="InterPro" id="IPR048339">
    <property type="entry name" value="Mediator_Med16_C"/>
</dbReference>
<feature type="compositionally biased region" description="Low complexity" evidence="18">
    <location>
        <begin position="1486"/>
        <end position="1503"/>
    </location>
</feature>
<evidence type="ECO:0000256" key="5">
    <source>
        <dbReference type="ARBA" id="ARBA00022553"/>
    </source>
</evidence>
<feature type="compositionally biased region" description="Pro residues" evidence="18">
    <location>
        <begin position="1524"/>
        <end position="1537"/>
    </location>
</feature>
<dbReference type="InterPro" id="IPR048616">
    <property type="entry name" value="MED16_bridge"/>
</dbReference>
<evidence type="ECO:0000256" key="13">
    <source>
        <dbReference type="ARBA" id="ARBA00023163"/>
    </source>
</evidence>
<evidence type="ECO:0000259" key="20">
    <source>
        <dbReference type="SMART" id="SM00014"/>
    </source>
</evidence>
<dbReference type="Pfam" id="PF11635">
    <property type="entry name" value="Med16_N"/>
    <property type="match status" value="1"/>
</dbReference>
<feature type="compositionally biased region" description="Basic and acidic residues" evidence="18">
    <location>
        <begin position="1551"/>
        <end position="1560"/>
    </location>
</feature>
<dbReference type="GO" id="GO:0016592">
    <property type="term" value="C:mediator complex"/>
    <property type="evidence" value="ECO:0007669"/>
    <property type="project" value="InterPro"/>
</dbReference>
<evidence type="ECO:0000256" key="3">
    <source>
        <dbReference type="ARBA" id="ARBA00006543"/>
    </source>
</evidence>
<dbReference type="SMART" id="SM00320">
    <property type="entry name" value="WD40"/>
    <property type="match status" value="1"/>
</dbReference>
<dbReference type="GO" id="GO:0045893">
    <property type="term" value="P:positive regulation of DNA-templated transcription"/>
    <property type="evidence" value="ECO:0007669"/>
    <property type="project" value="TreeGrafter"/>
</dbReference>
<dbReference type="Pfam" id="PF20719">
    <property type="entry name" value="Med16_C"/>
    <property type="match status" value="1"/>
</dbReference>
<keyword evidence="7 19" id="KW-0812">Transmembrane</keyword>
<keyword evidence="8" id="KW-0677">Repeat</keyword>
<evidence type="ECO:0000256" key="10">
    <source>
        <dbReference type="ARBA" id="ARBA00023015"/>
    </source>
</evidence>
<keyword evidence="13 17" id="KW-0804">Transcription</keyword>
<accession>A0A6A5E862</accession>
<feature type="compositionally biased region" description="Basic and acidic residues" evidence="18">
    <location>
        <begin position="1591"/>
        <end position="1614"/>
    </location>
</feature>
<dbReference type="InterPro" id="IPR021665">
    <property type="entry name" value="Mediator_Med16_N"/>
</dbReference>
<feature type="transmembrane region" description="Helical" evidence="19">
    <location>
        <begin position="963"/>
        <end position="991"/>
    </location>
</feature>
<dbReference type="Proteomes" id="UP000465112">
    <property type="component" value="Chromosome 9"/>
</dbReference>
<evidence type="ECO:0000256" key="11">
    <source>
        <dbReference type="ARBA" id="ARBA00023136"/>
    </source>
</evidence>
<dbReference type="InterPro" id="IPR015943">
    <property type="entry name" value="WD40/YVTN_repeat-like_dom_sf"/>
</dbReference>
<feature type="compositionally biased region" description="Polar residues" evidence="18">
    <location>
        <begin position="833"/>
        <end position="843"/>
    </location>
</feature>
<keyword evidence="11 19" id="KW-0472">Membrane</keyword>
<dbReference type="Gene3D" id="2.130.10.10">
    <property type="entry name" value="YVTN repeat-like/Quinoprotein amine dehydrogenase"/>
    <property type="match status" value="1"/>
</dbReference>
<keyword evidence="5" id="KW-0597">Phosphoprotein</keyword>
<dbReference type="InterPro" id="IPR000326">
    <property type="entry name" value="PAP2/HPO"/>
</dbReference>
<keyword evidence="15 17" id="KW-0539">Nucleus</keyword>
<dbReference type="SUPFAM" id="SSF50978">
    <property type="entry name" value="WD40 repeat-like"/>
    <property type="match status" value="1"/>
</dbReference>
<dbReference type="InterPro" id="IPR036938">
    <property type="entry name" value="PAP2/HPO_sf"/>
</dbReference>
<dbReference type="Pfam" id="PF20718">
    <property type="entry name" value="Med16_bridge"/>
    <property type="match status" value="1"/>
</dbReference>
<dbReference type="InterPro" id="IPR036322">
    <property type="entry name" value="WD40_repeat_dom_sf"/>
</dbReference>
<evidence type="ECO:0000256" key="7">
    <source>
        <dbReference type="ARBA" id="ARBA00022692"/>
    </source>
</evidence>
<evidence type="ECO:0000256" key="9">
    <source>
        <dbReference type="ARBA" id="ARBA00022989"/>
    </source>
</evidence>
<evidence type="ECO:0000256" key="12">
    <source>
        <dbReference type="ARBA" id="ARBA00023159"/>
    </source>
</evidence>
<dbReference type="PROSITE" id="PS50294">
    <property type="entry name" value="WD_REPEATS_REGION"/>
    <property type="match status" value="1"/>
</dbReference>
<evidence type="ECO:0000313" key="21">
    <source>
        <dbReference type="EMBL" id="KAF1385187.1"/>
    </source>
</evidence>
<dbReference type="PANTHER" id="PTHR13224">
    <property type="entry name" value="THYROID HORMONE RECEPTOR-ASSOCIATED PROTEIN-RELATED"/>
    <property type="match status" value="1"/>
</dbReference>